<feature type="domain" description="Major facilitator superfamily (MFS) profile" evidence="8">
    <location>
        <begin position="472"/>
        <end position="903"/>
    </location>
</feature>
<feature type="transmembrane region" description="Helical" evidence="7">
    <location>
        <begin position="872"/>
        <end position="898"/>
    </location>
</feature>
<feature type="transmembrane region" description="Helical" evidence="7">
    <location>
        <begin position="775"/>
        <end position="797"/>
    </location>
</feature>
<name>A0A2B7XTC1_POLH7</name>
<evidence type="ECO:0000256" key="1">
    <source>
        <dbReference type="ARBA" id="ARBA00004141"/>
    </source>
</evidence>
<dbReference type="EMBL" id="PDNA01000128">
    <property type="protein sequence ID" value="PGH11737.1"/>
    <property type="molecule type" value="Genomic_DNA"/>
</dbReference>
<comment type="subcellular location">
    <subcellularLocation>
        <location evidence="1">Membrane</location>
        <topology evidence="1">Multi-pass membrane protein</topology>
    </subcellularLocation>
</comment>
<dbReference type="STRING" id="1447883.A0A2B7XTC1"/>
<dbReference type="Proteomes" id="UP000224634">
    <property type="component" value="Unassembled WGS sequence"/>
</dbReference>
<accession>A0A2B7XTC1</accession>
<comment type="caution">
    <text evidence="9">The sequence shown here is derived from an EMBL/GenBank/DDBJ whole genome shotgun (WGS) entry which is preliminary data.</text>
</comment>
<organism evidence="9 10">
    <name type="scientific">Polytolypa hystricis (strain UAMH7299)</name>
    <dbReference type="NCBI Taxonomy" id="1447883"/>
    <lineage>
        <taxon>Eukaryota</taxon>
        <taxon>Fungi</taxon>
        <taxon>Dikarya</taxon>
        <taxon>Ascomycota</taxon>
        <taxon>Pezizomycotina</taxon>
        <taxon>Eurotiomycetes</taxon>
        <taxon>Eurotiomycetidae</taxon>
        <taxon>Onygenales</taxon>
        <taxon>Onygenales incertae sedis</taxon>
        <taxon>Polytolypa</taxon>
    </lineage>
</organism>
<sequence length="951" mass="105758">MASEINASLPVRALEVSPGAEDTKMKIQSLLSDPGVAASSFTRCSSTSATSNSSDGGGGSYCTSALEDQVTAVVLRYSAIKELNPVITQFVRSHGPFHLLYEVFEHYLTLVQSRSQAFEDGHITVYDKALLVLTSNGSDLYNKGAITLYFDEIVGITLGSGVGDLENIAQKHLVLKELLMKAQGANGGTQCKSLFQSQPQVSSDAAPTSKDNGAVDATTTPAAKTASVQEYLIRILGTFATAKEEYNKTIEDTDVVAKSRSAKFLRDTAENILNYLRARGLDHYMIPELETAFQQARDKAIVLSGGRKRPFERQHDECYHHDHHHHRHHSPRSDSYRPHHKALFYSRSPLERLVTNMTDPAPAPFSRHGGPSSFSSSSPTQDTPSTSSQSAADEPHDSTPRAERSSLARLQTDFSDDEDQRLNDTFGELDDYTPRKEGDGDEDDEDLEMIERSKTFTPEEERRVVKKFDRRLTLFMALLYMLSFLDRSNIGNAKIAGLTEDLNLTSSQYEWALTAFYITYIIFEWMTLLYNVVPAHIYISICVFSWGLFASFQSLVSSFWVLVFLRAMLGIAEAAFGPGLPFYLSFFYKREELAFRTGLFISAAPLATSFASSLAWLITWLSKDGPIAPWRALFLFEGFPSVIVAVFAWHWVPDGPGKARYLTPRERRVAKLRLKQSQGTTAASQRRDKMRGQRGFDWREIGRTMRDPKAYLTAFMFFSCNVAFSSMPVYLPTILKDMGYSALTSQALSAPPYILSFITVVLTSSLSDRLRQRSIFIISLALLSSLAYFTIGLTGIFHTHFPSPTLHILIRYISIFPATAGFFSAITIIITWTLDNQRAKEGKGTGMAILNLIGQCGPLVGTRLYPERDGPWYVRGMMVCAGFMLVVAVLAVALRMLLIRENRRMSSGEERERGEEIEMVEGEAAGLMGVGAGAGTASGERIRSERFVYIV</sequence>
<gene>
    <name evidence="9" type="ORF">AJ80_06998</name>
</gene>
<evidence type="ECO:0000313" key="10">
    <source>
        <dbReference type="Proteomes" id="UP000224634"/>
    </source>
</evidence>
<feature type="transmembrane region" description="Helical" evidence="7">
    <location>
        <begin position="846"/>
        <end position="866"/>
    </location>
</feature>
<feature type="compositionally biased region" description="Acidic residues" evidence="6">
    <location>
        <begin position="439"/>
        <end position="448"/>
    </location>
</feature>
<feature type="transmembrane region" description="Helical" evidence="7">
    <location>
        <begin position="809"/>
        <end position="834"/>
    </location>
</feature>
<dbReference type="InterPro" id="IPR020846">
    <property type="entry name" value="MFS_dom"/>
</dbReference>
<evidence type="ECO:0000259" key="8">
    <source>
        <dbReference type="PROSITE" id="PS50850"/>
    </source>
</evidence>
<dbReference type="Pfam" id="PF07690">
    <property type="entry name" value="MFS_1"/>
    <property type="match status" value="1"/>
</dbReference>
<dbReference type="InterPro" id="IPR011701">
    <property type="entry name" value="MFS"/>
</dbReference>
<dbReference type="Gene3D" id="1.20.1250.20">
    <property type="entry name" value="MFS general substrate transporter like domains"/>
    <property type="match status" value="2"/>
</dbReference>
<dbReference type="GO" id="GO:0022857">
    <property type="term" value="F:transmembrane transporter activity"/>
    <property type="evidence" value="ECO:0007669"/>
    <property type="project" value="InterPro"/>
</dbReference>
<feature type="transmembrane region" description="Helical" evidence="7">
    <location>
        <begin position="537"/>
        <end position="561"/>
    </location>
</feature>
<feature type="compositionally biased region" description="Low complexity" evidence="6">
    <location>
        <begin position="371"/>
        <end position="390"/>
    </location>
</feature>
<feature type="transmembrane region" description="Helical" evidence="7">
    <location>
        <begin position="511"/>
        <end position="530"/>
    </location>
</feature>
<feature type="transmembrane region" description="Helical" evidence="7">
    <location>
        <begin position="743"/>
        <end position="763"/>
    </location>
</feature>
<keyword evidence="4 7" id="KW-1133">Transmembrane helix</keyword>
<dbReference type="OrthoDB" id="4198730at2759"/>
<dbReference type="InterPro" id="IPR036259">
    <property type="entry name" value="MFS_trans_sf"/>
</dbReference>
<feature type="transmembrane region" description="Helical" evidence="7">
    <location>
        <begin position="633"/>
        <end position="652"/>
    </location>
</feature>
<evidence type="ECO:0000256" key="7">
    <source>
        <dbReference type="SAM" id="Phobius"/>
    </source>
</evidence>
<feature type="transmembrane region" description="Helical" evidence="7">
    <location>
        <begin position="567"/>
        <end position="587"/>
    </location>
</feature>
<feature type="compositionally biased region" description="Basic and acidic residues" evidence="6">
    <location>
        <begin position="393"/>
        <end position="406"/>
    </location>
</feature>
<keyword evidence="10" id="KW-1185">Reference proteome</keyword>
<evidence type="ECO:0000256" key="4">
    <source>
        <dbReference type="ARBA" id="ARBA00022989"/>
    </source>
</evidence>
<feature type="region of interest" description="Disordered" evidence="6">
    <location>
        <begin position="356"/>
        <end position="454"/>
    </location>
</feature>
<keyword evidence="2" id="KW-0813">Transport</keyword>
<feature type="transmembrane region" description="Helical" evidence="7">
    <location>
        <begin position="710"/>
        <end position="731"/>
    </location>
</feature>
<dbReference type="AlphaFoldDB" id="A0A2B7XTC1"/>
<evidence type="ECO:0000313" key="9">
    <source>
        <dbReference type="EMBL" id="PGH11737.1"/>
    </source>
</evidence>
<protein>
    <recommendedName>
        <fullName evidence="8">Major facilitator superfamily (MFS) profile domain-containing protein</fullName>
    </recommendedName>
</protein>
<evidence type="ECO:0000256" key="2">
    <source>
        <dbReference type="ARBA" id="ARBA00022448"/>
    </source>
</evidence>
<keyword evidence="5 7" id="KW-0472">Membrane</keyword>
<dbReference type="PANTHER" id="PTHR43791:SF27">
    <property type="entry name" value="TRANSPORTER, PUTATIVE (AFU_ORTHOLOGUE AFUA_2G15730)-RELATED"/>
    <property type="match status" value="1"/>
</dbReference>
<feature type="transmembrane region" description="Helical" evidence="7">
    <location>
        <begin position="599"/>
        <end position="621"/>
    </location>
</feature>
<reference evidence="9 10" key="1">
    <citation type="submission" date="2017-10" db="EMBL/GenBank/DDBJ databases">
        <title>Comparative genomics in systemic dimorphic fungi from Ajellomycetaceae.</title>
        <authorList>
            <person name="Munoz J.F."/>
            <person name="Mcewen J.G."/>
            <person name="Clay O.K."/>
            <person name="Cuomo C.A."/>
        </authorList>
    </citation>
    <scope>NUCLEOTIDE SEQUENCE [LARGE SCALE GENOMIC DNA]</scope>
    <source>
        <strain evidence="9 10">UAMH7299</strain>
    </source>
</reference>
<dbReference type="PANTHER" id="PTHR43791">
    <property type="entry name" value="PERMEASE-RELATED"/>
    <property type="match status" value="1"/>
</dbReference>
<dbReference type="FunFam" id="1.20.1250.20:FF:000018">
    <property type="entry name" value="MFS transporter permease"/>
    <property type="match status" value="1"/>
</dbReference>
<dbReference type="PROSITE" id="PS50850">
    <property type="entry name" value="MFS"/>
    <property type="match status" value="1"/>
</dbReference>
<evidence type="ECO:0000256" key="3">
    <source>
        <dbReference type="ARBA" id="ARBA00022692"/>
    </source>
</evidence>
<keyword evidence="3 7" id="KW-0812">Transmembrane</keyword>
<evidence type="ECO:0000256" key="6">
    <source>
        <dbReference type="SAM" id="MobiDB-lite"/>
    </source>
</evidence>
<dbReference type="SUPFAM" id="SSF103473">
    <property type="entry name" value="MFS general substrate transporter"/>
    <property type="match status" value="1"/>
</dbReference>
<dbReference type="FunFam" id="1.20.1250.20:FF:000013">
    <property type="entry name" value="MFS general substrate transporter"/>
    <property type="match status" value="1"/>
</dbReference>
<dbReference type="GO" id="GO:0016020">
    <property type="term" value="C:membrane"/>
    <property type="evidence" value="ECO:0007669"/>
    <property type="project" value="UniProtKB-SubCell"/>
</dbReference>
<proteinExistence type="predicted"/>
<evidence type="ECO:0000256" key="5">
    <source>
        <dbReference type="ARBA" id="ARBA00023136"/>
    </source>
</evidence>